<name>A0A515EJD6_9BURK</name>
<keyword evidence="9" id="KW-1185">Reference proteome</keyword>
<evidence type="ECO:0000256" key="4">
    <source>
        <dbReference type="ARBA" id="ARBA00022989"/>
    </source>
</evidence>
<dbReference type="FunFam" id="1.10.3720.10:FF:000001">
    <property type="entry name" value="Glycine betaine ABC transporter, permease"/>
    <property type="match status" value="1"/>
</dbReference>
<evidence type="ECO:0000256" key="6">
    <source>
        <dbReference type="RuleBase" id="RU363032"/>
    </source>
</evidence>
<evidence type="ECO:0000256" key="3">
    <source>
        <dbReference type="ARBA" id="ARBA00022692"/>
    </source>
</evidence>
<evidence type="ECO:0000256" key="1">
    <source>
        <dbReference type="ARBA" id="ARBA00004651"/>
    </source>
</evidence>
<keyword evidence="5 6" id="KW-0472">Membrane</keyword>
<reference evidence="9" key="1">
    <citation type="submission" date="2019-02" db="EMBL/GenBank/DDBJ databases">
        <title>Complete genome sequence of Rhodoferax sp. Gr-4.</title>
        <authorList>
            <person name="Jin L."/>
        </authorList>
    </citation>
    <scope>NUCLEOTIDE SEQUENCE [LARGE SCALE GENOMIC DNA]</scope>
    <source>
        <strain evidence="9">Gr-4</strain>
    </source>
</reference>
<protein>
    <submittedName>
        <fullName evidence="8">ABC transporter permease</fullName>
    </submittedName>
</protein>
<sequence length="250" mass="26385">MTPRAPLWRAYATPLLMALALLALTLGMAHLEPLFHWAFAQQERPIYQQDTFLNLLLAHVGLVASSSALALAVSFAAGLWVTRAAGKPYRSVVESLVAMGQTFPPVAVLAIAVPLIGFGEWPAFVALSLYGLLPMVQGVIAGLESTPSATLDAARGLGLSPWQTFWQVELPLAAPVMVAGIRTSVTINIGTAAIASTVGAQNLGSPIIIGLSGFNTAYVLQGAVLTGLLALTVDSAFERWARRLQQSKRA</sequence>
<dbReference type="SUPFAM" id="SSF161098">
    <property type="entry name" value="MetI-like"/>
    <property type="match status" value="1"/>
</dbReference>
<evidence type="ECO:0000313" key="8">
    <source>
        <dbReference type="EMBL" id="QDL52781.1"/>
    </source>
</evidence>
<keyword evidence="4 6" id="KW-1133">Transmembrane helix</keyword>
<organism evidence="8 9">
    <name type="scientific">Rhodoferax aquaticus</name>
    <dbReference type="NCBI Taxonomy" id="2527691"/>
    <lineage>
        <taxon>Bacteria</taxon>
        <taxon>Pseudomonadati</taxon>
        <taxon>Pseudomonadota</taxon>
        <taxon>Betaproteobacteria</taxon>
        <taxon>Burkholderiales</taxon>
        <taxon>Comamonadaceae</taxon>
        <taxon>Rhodoferax</taxon>
    </lineage>
</organism>
<keyword evidence="2 6" id="KW-0813">Transport</keyword>
<comment type="subcellular location">
    <subcellularLocation>
        <location evidence="1 6">Cell membrane</location>
        <topology evidence="1 6">Multi-pass membrane protein</topology>
    </subcellularLocation>
</comment>
<comment type="similarity">
    <text evidence="6">Belongs to the binding-protein-dependent transport system permease family.</text>
</comment>
<dbReference type="GO" id="GO:0031460">
    <property type="term" value="P:glycine betaine transport"/>
    <property type="evidence" value="ECO:0007669"/>
    <property type="project" value="UniProtKB-ARBA"/>
</dbReference>
<evidence type="ECO:0000259" key="7">
    <source>
        <dbReference type="PROSITE" id="PS50928"/>
    </source>
</evidence>
<accession>A0A515EJD6</accession>
<evidence type="ECO:0000313" key="9">
    <source>
        <dbReference type="Proteomes" id="UP000317365"/>
    </source>
</evidence>
<dbReference type="RefSeq" id="WP_142808233.1">
    <property type="nucleotide sequence ID" value="NZ_CP036282.1"/>
</dbReference>
<dbReference type="Proteomes" id="UP000317365">
    <property type="component" value="Chromosome"/>
</dbReference>
<proteinExistence type="inferred from homology"/>
<dbReference type="InterPro" id="IPR035906">
    <property type="entry name" value="MetI-like_sf"/>
</dbReference>
<dbReference type="PANTHER" id="PTHR30177:SF32">
    <property type="entry name" value="GLYCINE BETAINE UPTAKE SYSTEM PERMEASE PROTEIN YEHW"/>
    <property type="match status" value="1"/>
</dbReference>
<dbReference type="PROSITE" id="PS50928">
    <property type="entry name" value="ABC_TM1"/>
    <property type="match status" value="1"/>
</dbReference>
<dbReference type="PANTHER" id="PTHR30177">
    <property type="entry name" value="GLYCINE BETAINE/L-PROLINE TRANSPORT SYSTEM PERMEASE PROTEIN PROW"/>
    <property type="match status" value="1"/>
</dbReference>
<dbReference type="InterPro" id="IPR000515">
    <property type="entry name" value="MetI-like"/>
</dbReference>
<feature type="transmembrane region" description="Helical" evidence="6">
    <location>
        <begin position="93"/>
        <end position="117"/>
    </location>
</feature>
<feature type="transmembrane region" description="Helical" evidence="6">
    <location>
        <begin position="55"/>
        <end position="81"/>
    </location>
</feature>
<dbReference type="KEGG" id="rhg:EXZ61_00535"/>
<dbReference type="CDD" id="cd06261">
    <property type="entry name" value="TM_PBP2"/>
    <property type="match status" value="1"/>
</dbReference>
<dbReference type="AlphaFoldDB" id="A0A515EJD6"/>
<dbReference type="InterPro" id="IPR051204">
    <property type="entry name" value="ABC_transp_perm/SBD"/>
</dbReference>
<dbReference type="GO" id="GO:0005886">
    <property type="term" value="C:plasma membrane"/>
    <property type="evidence" value="ECO:0007669"/>
    <property type="project" value="UniProtKB-SubCell"/>
</dbReference>
<dbReference type="EMBL" id="CP036282">
    <property type="protein sequence ID" value="QDL52781.1"/>
    <property type="molecule type" value="Genomic_DNA"/>
</dbReference>
<feature type="transmembrane region" description="Helical" evidence="6">
    <location>
        <begin position="123"/>
        <end position="143"/>
    </location>
</feature>
<feature type="domain" description="ABC transmembrane type-1" evidence="7">
    <location>
        <begin position="56"/>
        <end position="237"/>
    </location>
</feature>
<evidence type="ECO:0000256" key="5">
    <source>
        <dbReference type="ARBA" id="ARBA00023136"/>
    </source>
</evidence>
<gene>
    <name evidence="8" type="ORF">EXZ61_00535</name>
</gene>
<dbReference type="GO" id="GO:0055085">
    <property type="term" value="P:transmembrane transport"/>
    <property type="evidence" value="ECO:0007669"/>
    <property type="project" value="InterPro"/>
</dbReference>
<evidence type="ECO:0000256" key="2">
    <source>
        <dbReference type="ARBA" id="ARBA00022448"/>
    </source>
</evidence>
<keyword evidence="3 6" id="KW-0812">Transmembrane</keyword>
<reference evidence="9" key="2">
    <citation type="journal article" date="2020" name="Int. J. Syst. Evol. Microbiol.">
        <title>Genomic insights into a novel species Rhodoferax aquaticus sp. nov., isolated from freshwater.</title>
        <authorList>
            <person name="Li T."/>
            <person name="Zhuo Y."/>
            <person name="Jin C.Z."/>
            <person name="Wu X."/>
            <person name="Ko S.R."/>
            <person name="Jin F.J."/>
            <person name="Ahn C.Y."/>
            <person name="Oh H.M."/>
            <person name="Lee H.G."/>
            <person name="Jin L."/>
        </authorList>
    </citation>
    <scope>NUCLEOTIDE SEQUENCE [LARGE SCALE GENOMIC DNA]</scope>
    <source>
        <strain evidence="9">Gr-4</strain>
    </source>
</reference>
<dbReference type="Gene3D" id="1.10.3720.10">
    <property type="entry name" value="MetI-like"/>
    <property type="match status" value="1"/>
</dbReference>
<dbReference type="Pfam" id="PF00528">
    <property type="entry name" value="BPD_transp_1"/>
    <property type="match status" value="1"/>
</dbReference>